<organism evidence="1">
    <name type="scientific">uncultured prokaryote</name>
    <dbReference type="NCBI Taxonomy" id="198431"/>
    <lineage>
        <taxon>unclassified sequences</taxon>
        <taxon>environmental samples</taxon>
    </lineage>
</organism>
<protein>
    <submittedName>
        <fullName evidence="1">Uncharacterized protein</fullName>
    </submittedName>
</protein>
<accession>A0A0H5QM10</accession>
<proteinExistence type="predicted"/>
<sequence length="71" mass="8194">MFEFNVEGVSVTDKNLVLHGVWDMLHTKRFGVIKVPLELVTSGAVLEHMQDFALRQAKHLDEEWGQFLLWG</sequence>
<reference evidence="1" key="2">
    <citation type="submission" date="2015-07" db="EMBL/GenBank/DDBJ databases">
        <title>Plasmids, circular viruses and viroids from rat gut.</title>
        <authorList>
            <person name="Jorgensen T.J."/>
            <person name="Hansen M.A."/>
            <person name="Xu Z."/>
            <person name="Tabak M.A."/>
            <person name="Sorensen S.J."/>
            <person name="Hansen L.H."/>
        </authorList>
    </citation>
    <scope>NUCLEOTIDE SEQUENCE</scope>
    <source>
        <strain evidence="1">RGFK1268</strain>
    </source>
</reference>
<name>A0A0H5QM10_9ZZZZ</name>
<dbReference type="EMBL" id="LN853838">
    <property type="protein sequence ID" value="CRY96782.1"/>
    <property type="molecule type" value="Genomic_DNA"/>
</dbReference>
<dbReference type="AlphaFoldDB" id="A0A0H5QM10"/>
<reference evidence="1" key="1">
    <citation type="submission" date="2015-06" db="EMBL/GenBank/DDBJ databases">
        <authorList>
            <person name="Joergensen T."/>
        </authorList>
    </citation>
    <scope>NUCLEOTIDE SEQUENCE</scope>
    <source>
        <strain evidence="1">RGFK1268</strain>
    </source>
</reference>
<evidence type="ECO:0000313" key="1">
    <source>
        <dbReference type="EMBL" id="CRY96782.1"/>
    </source>
</evidence>